<dbReference type="InterPro" id="IPR045275">
    <property type="entry name" value="MscS_archaea/bacteria_type"/>
</dbReference>
<feature type="domain" description="Mechanosensitive ion channel MscS C-terminal" evidence="9">
    <location>
        <begin position="185"/>
        <end position="266"/>
    </location>
</feature>
<dbReference type="Gene3D" id="1.10.287.1260">
    <property type="match status" value="1"/>
</dbReference>
<dbReference type="SUPFAM" id="SSF82861">
    <property type="entry name" value="Mechanosensitive channel protein MscS (YggB), transmembrane region"/>
    <property type="match status" value="1"/>
</dbReference>
<keyword evidence="4 7" id="KW-0812">Transmembrane</keyword>
<evidence type="ECO:0000256" key="2">
    <source>
        <dbReference type="ARBA" id="ARBA00008017"/>
    </source>
</evidence>
<dbReference type="Gene3D" id="2.30.30.60">
    <property type="match status" value="1"/>
</dbReference>
<dbReference type="Pfam" id="PF00924">
    <property type="entry name" value="MS_channel_2nd"/>
    <property type="match status" value="1"/>
</dbReference>
<evidence type="ECO:0000313" key="11">
    <source>
        <dbReference type="EMBL" id="QDG49532.1"/>
    </source>
</evidence>
<evidence type="ECO:0000256" key="4">
    <source>
        <dbReference type="ARBA" id="ARBA00022692"/>
    </source>
</evidence>
<reference evidence="11 12" key="1">
    <citation type="submission" date="2019-06" db="EMBL/GenBank/DDBJ databases">
        <title>Persicimonas caeni gen. nov., sp. nov., a predatory bacterium isolated from solar saltern.</title>
        <authorList>
            <person name="Wang S."/>
        </authorList>
    </citation>
    <scope>NUCLEOTIDE SEQUENCE [LARGE SCALE GENOMIC DNA]</scope>
    <source>
        <strain evidence="11 12">YN101</strain>
    </source>
</reference>
<dbReference type="GO" id="GO:0005886">
    <property type="term" value="C:plasma membrane"/>
    <property type="evidence" value="ECO:0007669"/>
    <property type="project" value="UniProtKB-SubCell"/>
</dbReference>
<name>A0A4Y6PMM6_PERCE</name>
<dbReference type="Gene3D" id="3.30.70.100">
    <property type="match status" value="1"/>
</dbReference>
<evidence type="ECO:0000256" key="7">
    <source>
        <dbReference type="SAM" id="Phobius"/>
    </source>
</evidence>
<dbReference type="Pfam" id="PF21088">
    <property type="entry name" value="MS_channel_1st"/>
    <property type="match status" value="1"/>
</dbReference>
<dbReference type="OrthoDB" id="9784565at2"/>
<comment type="subcellular location">
    <subcellularLocation>
        <location evidence="1">Cell membrane</location>
        <topology evidence="1">Multi-pass membrane protein</topology>
    </subcellularLocation>
</comment>
<evidence type="ECO:0000259" key="9">
    <source>
        <dbReference type="Pfam" id="PF21082"/>
    </source>
</evidence>
<gene>
    <name evidence="11" type="ORF">FIV42_01900</name>
</gene>
<evidence type="ECO:0000259" key="8">
    <source>
        <dbReference type="Pfam" id="PF00924"/>
    </source>
</evidence>
<dbReference type="InterPro" id="IPR049142">
    <property type="entry name" value="MS_channel_1st"/>
</dbReference>
<dbReference type="PANTHER" id="PTHR30221">
    <property type="entry name" value="SMALL-CONDUCTANCE MECHANOSENSITIVE CHANNEL"/>
    <property type="match status" value="1"/>
</dbReference>
<proteinExistence type="inferred from homology"/>
<dbReference type="AlphaFoldDB" id="A0A4Y6PMM6"/>
<dbReference type="EMBL" id="CP041186">
    <property type="protein sequence ID" value="QDG49532.1"/>
    <property type="molecule type" value="Genomic_DNA"/>
</dbReference>
<dbReference type="SUPFAM" id="SSF82689">
    <property type="entry name" value="Mechanosensitive channel protein MscS (YggB), C-terminal domain"/>
    <property type="match status" value="1"/>
</dbReference>
<dbReference type="InterPro" id="IPR049278">
    <property type="entry name" value="MS_channel_C"/>
</dbReference>
<protein>
    <submittedName>
        <fullName evidence="11">Mechanosensitive ion channel</fullName>
    </submittedName>
</protein>
<dbReference type="Pfam" id="PF21082">
    <property type="entry name" value="MS_channel_3rd"/>
    <property type="match status" value="1"/>
</dbReference>
<dbReference type="RefSeq" id="WP_141196029.1">
    <property type="nucleotide sequence ID" value="NZ_CP041186.1"/>
</dbReference>
<dbReference type="Proteomes" id="UP000315995">
    <property type="component" value="Chromosome"/>
</dbReference>
<dbReference type="PANTHER" id="PTHR30221:SF1">
    <property type="entry name" value="SMALL-CONDUCTANCE MECHANOSENSITIVE CHANNEL"/>
    <property type="match status" value="1"/>
</dbReference>
<organism evidence="11 12">
    <name type="scientific">Persicimonas caeni</name>
    <dbReference type="NCBI Taxonomy" id="2292766"/>
    <lineage>
        <taxon>Bacteria</taxon>
        <taxon>Deltaproteobacteria</taxon>
        <taxon>Bradymonadales</taxon>
        <taxon>Bradymonadaceae</taxon>
        <taxon>Persicimonas</taxon>
    </lineage>
</organism>
<dbReference type="InterPro" id="IPR011066">
    <property type="entry name" value="MscS_channel_C_sf"/>
</dbReference>
<evidence type="ECO:0000256" key="5">
    <source>
        <dbReference type="ARBA" id="ARBA00022989"/>
    </source>
</evidence>
<evidence type="ECO:0000256" key="1">
    <source>
        <dbReference type="ARBA" id="ARBA00004651"/>
    </source>
</evidence>
<evidence type="ECO:0000313" key="12">
    <source>
        <dbReference type="Proteomes" id="UP000315995"/>
    </source>
</evidence>
<accession>A0A5B8Y2W3</accession>
<keyword evidence="12" id="KW-1185">Reference proteome</keyword>
<keyword evidence="5 7" id="KW-1133">Transmembrane helix</keyword>
<keyword evidence="6 7" id="KW-0472">Membrane</keyword>
<dbReference type="GO" id="GO:0008381">
    <property type="term" value="F:mechanosensitive monoatomic ion channel activity"/>
    <property type="evidence" value="ECO:0007669"/>
    <property type="project" value="InterPro"/>
</dbReference>
<accession>A0A4Y6PMM6</accession>
<feature type="transmembrane region" description="Helical" evidence="7">
    <location>
        <begin position="23"/>
        <end position="45"/>
    </location>
</feature>
<feature type="domain" description="Mechanosensitive ion channel MscS" evidence="8">
    <location>
        <begin position="111"/>
        <end position="177"/>
    </location>
</feature>
<comment type="similarity">
    <text evidence="2">Belongs to the MscS (TC 1.A.23) family.</text>
</comment>
<keyword evidence="3" id="KW-1003">Cell membrane</keyword>
<dbReference type="InterPro" id="IPR011014">
    <property type="entry name" value="MscS_channel_TM-2"/>
</dbReference>
<dbReference type="InterPro" id="IPR023408">
    <property type="entry name" value="MscS_beta-dom_sf"/>
</dbReference>
<dbReference type="InterPro" id="IPR006685">
    <property type="entry name" value="MscS_channel_2nd"/>
</dbReference>
<dbReference type="InterPro" id="IPR010920">
    <property type="entry name" value="LSM_dom_sf"/>
</dbReference>
<evidence type="ECO:0000256" key="6">
    <source>
        <dbReference type="ARBA" id="ARBA00023136"/>
    </source>
</evidence>
<evidence type="ECO:0000256" key="3">
    <source>
        <dbReference type="ARBA" id="ARBA00022475"/>
    </source>
</evidence>
<sequence>MPNWDALSTETIQAWIVTEGLDLAVKFGVFLLILLAGWILARIVGRIVQEGIDRSKVQPSPLLKNFIINVTRKTVIILAVIVGLDTLGVDTAAIIAGLGASGLIIGFALKDTLSNFAAGFLLLFYRPFDTGHYVQVGGIEGTVKDMTLVSTVLNTGDNKIITIPNSQVWGKAITNFTEAELRRIDLVAGIGYDDDIKQAKNLFMEILTSHDKVLSEPAPVVRVKELADSSVNFDVRPWVKNEDYWGVRADLLEQIKLRCDEEGISIPYPAQDVFLHEVESPQAA</sequence>
<evidence type="ECO:0000259" key="10">
    <source>
        <dbReference type="Pfam" id="PF21088"/>
    </source>
</evidence>
<feature type="domain" description="Mechanosensitive ion channel transmembrane helices 2/3" evidence="10">
    <location>
        <begin position="71"/>
        <end position="110"/>
    </location>
</feature>
<dbReference type="InterPro" id="IPR008910">
    <property type="entry name" value="MSC_TM_helix"/>
</dbReference>
<dbReference type="SUPFAM" id="SSF50182">
    <property type="entry name" value="Sm-like ribonucleoproteins"/>
    <property type="match status" value="1"/>
</dbReference>
<dbReference type="Pfam" id="PF05552">
    <property type="entry name" value="MS_channel_1st_1"/>
    <property type="match status" value="1"/>
</dbReference>